<reference evidence="2" key="2">
    <citation type="submission" date="2018-02" db="UniProtKB">
        <authorList>
            <consortium name="EnsemblPlants"/>
        </authorList>
    </citation>
    <scope>IDENTIFICATION</scope>
    <source>
        <strain evidence="2">Williams 82</strain>
    </source>
</reference>
<protein>
    <submittedName>
        <fullName evidence="1 2">Uncharacterized protein</fullName>
    </submittedName>
</protein>
<accession>A0A0R0GR61</accession>
<dbReference type="EMBL" id="CM000846">
    <property type="protein sequence ID" value="KRH18371.1"/>
    <property type="molecule type" value="Genomic_DNA"/>
</dbReference>
<gene>
    <name evidence="1" type="ORF">GLYMA_13G055000</name>
</gene>
<proteinExistence type="predicted"/>
<evidence type="ECO:0000313" key="2">
    <source>
        <dbReference type="EnsemblPlants" id="KRH18371"/>
    </source>
</evidence>
<dbReference type="InterPro" id="IPR006912">
    <property type="entry name" value="Harbinger_derived_prot"/>
</dbReference>
<dbReference type="STRING" id="3847.A0A0R0GR61"/>
<reference evidence="1" key="3">
    <citation type="submission" date="2018-07" db="EMBL/GenBank/DDBJ databases">
        <title>WGS assembly of Glycine max.</title>
        <authorList>
            <person name="Schmutz J."/>
            <person name="Cannon S."/>
            <person name="Schlueter J."/>
            <person name="Ma J."/>
            <person name="Mitros T."/>
            <person name="Nelson W."/>
            <person name="Hyten D."/>
            <person name="Song Q."/>
            <person name="Thelen J."/>
            <person name="Cheng J."/>
            <person name="Xu D."/>
            <person name="Hellsten U."/>
            <person name="May G."/>
            <person name="Yu Y."/>
            <person name="Sakurai T."/>
            <person name="Umezawa T."/>
            <person name="Bhattacharyya M."/>
            <person name="Sandhu D."/>
            <person name="Valliyodan B."/>
            <person name="Lindquist E."/>
            <person name="Peto M."/>
            <person name="Grant D."/>
            <person name="Shu S."/>
            <person name="Goodstein D."/>
            <person name="Barry K."/>
            <person name="Futrell-Griggs M."/>
            <person name="Abernathy B."/>
            <person name="Du J."/>
            <person name="Tian Z."/>
            <person name="Zhu L."/>
            <person name="Gill N."/>
            <person name="Joshi T."/>
            <person name="Libault M."/>
            <person name="Sethuraman A."/>
            <person name="Zhang X."/>
            <person name="Shinozaki K."/>
            <person name="Nguyen H."/>
            <person name="Wing R."/>
            <person name="Cregan P."/>
            <person name="Specht J."/>
            <person name="Grimwood J."/>
            <person name="Rokhsar D."/>
            <person name="Stacey G."/>
            <person name="Shoemaker R."/>
            <person name="Jackson S."/>
        </authorList>
    </citation>
    <scope>NUCLEOTIDE SEQUENCE</scope>
    <source>
        <tissue evidence="1">Callus</tissue>
    </source>
</reference>
<organism evidence="1">
    <name type="scientific">Glycine max</name>
    <name type="common">Soybean</name>
    <name type="synonym">Glycine hispida</name>
    <dbReference type="NCBI Taxonomy" id="3847"/>
    <lineage>
        <taxon>Eukaryota</taxon>
        <taxon>Viridiplantae</taxon>
        <taxon>Streptophyta</taxon>
        <taxon>Embryophyta</taxon>
        <taxon>Tracheophyta</taxon>
        <taxon>Spermatophyta</taxon>
        <taxon>Magnoliopsida</taxon>
        <taxon>eudicotyledons</taxon>
        <taxon>Gunneridae</taxon>
        <taxon>Pentapetalae</taxon>
        <taxon>rosids</taxon>
        <taxon>fabids</taxon>
        <taxon>Fabales</taxon>
        <taxon>Fabaceae</taxon>
        <taxon>Papilionoideae</taxon>
        <taxon>50 kb inversion clade</taxon>
        <taxon>NPAAA clade</taxon>
        <taxon>indigoferoid/millettioid clade</taxon>
        <taxon>Phaseoleae</taxon>
        <taxon>Glycine</taxon>
        <taxon>Glycine subgen. Soja</taxon>
    </lineage>
</organism>
<evidence type="ECO:0000313" key="3">
    <source>
        <dbReference type="Proteomes" id="UP000008827"/>
    </source>
</evidence>
<name>A0A0R0GR61_SOYBN</name>
<dbReference type="InParanoid" id="A0A0R0GR61"/>
<dbReference type="AlphaFoldDB" id="A0A0R0GR61"/>
<sequence length="266" mass="31816">MRSRLPRKYIDRDREEGQLERFFNDYVSNNAIYIDEQFQQRFRMCRDVFLRIVQALGNQDSYFQQQVDATGRMGLSPLQKCTVVIRILAYGSPVDSIDDYVQMGETMTLLCFDKFVRGVYDVFEAKYLRRPNNNDIQYLLQISEHYGFPSMLGSIDLKFVVNEIQYNMGFFLADGIYRNWTTLVKTIQRPQDTIKHILYVCIILHSMIIEERHTYNENFDHQYKYPTNHVVTTHIILVIKSYLLRKREVYDRICHHQLQTDLVEYI</sequence>
<dbReference type="PANTHER" id="PTHR47150:SF7">
    <property type="entry name" value="NUCLEASE"/>
    <property type="match status" value="1"/>
</dbReference>
<dbReference type="EnsemblPlants" id="KRH18371">
    <property type="protein sequence ID" value="KRH18371"/>
    <property type="gene ID" value="GLYMA_13G055000"/>
</dbReference>
<dbReference type="Gramene" id="KRH18371">
    <property type="protein sequence ID" value="KRH18371"/>
    <property type="gene ID" value="GLYMA_13G055000"/>
</dbReference>
<dbReference type="PANTHER" id="PTHR47150">
    <property type="entry name" value="OS12G0169200 PROTEIN"/>
    <property type="match status" value="1"/>
</dbReference>
<evidence type="ECO:0000313" key="1">
    <source>
        <dbReference type="EMBL" id="KRH18371.1"/>
    </source>
</evidence>
<reference evidence="1 2" key="1">
    <citation type="journal article" date="2010" name="Nature">
        <title>Genome sequence of the palaeopolyploid soybean.</title>
        <authorList>
            <person name="Schmutz J."/>
            <person name="Cannon S.B."/>
            <person name="Schlueter J."/>
            <person name="Ma J."/>
            <person name="Mitros T."/>
            <person name="Nelson W."/>
            <person name="Hyten D.L."/>
            <person name="Song Q."/>
            <person name="Thelen J.J."/>
            <person name="Cheng J."/>
            <person name="Xu D."/>
            <person name="Hellsten U."/>
            <person name="May G.D."/>
            <person name="Yu Y."/>
            <person name="Sakurai T."/>
            <person name="Umezawa T."/>
            <person name="Bhattacharyya M.K."/>
            <person name="Sandhu D."/>
            <person name="Valliyodan B."/>
            <person name="Lindquist E."/>
            <person name="Peto M."/>
            <person name="Grant D."/>
            <person name="Shu S."/>
            <person name="Goodstein D."/>
            <person name="Barry K."/>
            <person name="Futrell-Griggs M."/>
            <person name="Abernathy B."/>
            <person name="Du J."/>
            <person name="Tian Z."/>
            <person name="Zhu L."/>
            <person name="Gill N."/>
            <person name="Joshi T."/>
            <person name="Libault M."/>
            <person name="Sethuraman A."/>
            <person name="Zhang X.-C."/>
            <person name="Shinozaki K."/>
            <person name="Nguyen H.T."/>
            <person name="Wing R.A."/>
            <person name="Cregan P."/>
            <person name="Specht J."/>
            <person name="Grimwood J."/>
            <person name="Rokhsar D."/>
            <person name="Stacey G."/>
            <person name="Shoemaker R.C."/>
            <person name="Jackson S.A."/>
        </authorList>
    </citation>
    <scope>NUCLEOTIDE SEQUENCE</scope>
    <source>
        <strain evidence="2">cv. Williams 82</strain>
        <tissue evidence="1">Callus</tissue>
    </source>
</reference>
<dbReference type="OMA" id="TCMEEER"/>
<keyword evidence="3" id="KW-1185">Reference proteome</keyword>
<dbReference type="Pfam" id="PF04827">
    <property type="entry name" value="Plant_tran"/>
    <property type="match status" value="2"/>
</dbReference>
<dbReference type="Proteomes" id="UP000008827">
    <property type="component" value="Chromosome 13"/>
</dbReference>